<dbReference type="Proteomes" id="UP001152519">
    <property type="component" value="Unassembled WGS sequence"/>
</dbReference>
<dbReference type="AlphaFoldDB" id="A0A9W4E3U9"/>
<evidence type="ECO:0000313" key="2">
    <source>
        <dbReference type="EMBL" id="CAG6398645.1"/>
    </source>
</evidence>
<feature type="compositionally biased region" description="Basic residues" evidence="1">
    <location>
        <begin position="16"/>
        <end position="27"/>
    </location>
</feature>
<sequence length="236" mass="25739">MVDCQFYRGSASHVPSNRRPKHTHQRPRSPNFTALPQRAFALFNRTPAPPPPPGLVASLTPYPATSRFAMHTTDCWWLFEPPIVDRGATPMPLQPAQRGRVYRRCGCRNTANQQYGARCPKLNSSPNHGTWAYAVDLPNGTGPRQTRRRSGLPSENEAIQALHAFLEADPAGVFDDDALTVASYLNEWLRTRKKPSSPPPTPATRTTSTTTSSRPSAASNSPTCAPATSPPGPTSN</sequence>
<proteinExistence type="predicted"/>
<gene>
    <name evidence="2" type="ORF">SCOCK_720005</name>
</gene>
<feature type="region of interest" description="Disordered" evidence="1">
    <location>
        <begin position="1"/>
        <end position="31"/>
    </location>
</feature>
<name>A0A9W4E3U9_9ACTN</name>
<evidence type="ECO:0000256" key="1">
    <source>
        <dbReference type="SAM" id="MobiDB-lite"/>
    </source>
</evidence>
<protein>
    <submittedName>
        <fullName evidence="2">Uncharacterized protein</fullName>
    </submittedName>
</protein>
<evidence type="ECO:0000313" key="3">
    <source>
        <dbReference type="Proteomes" id="UP001152519"/>
    </source>
</evidence>
<comment type="caution">
    <text evidence="2">The sequence shown here is derived from an EMBL/GenBank/DDBJ whole genome shotgun (WGS) entry which is preliminary data.</text>
</comment>
<reference evidence="2" key="1">
    <citation type="submission" date="2021-05" db="EMBL/GenBank/DDBJ databases">
        <authorList>
            <person name="Arsene-Ploetze F."/>
        </authorList>
    </citation>
    <scope>NUCLEOTIDE SEQUENCE</scope>
    <source>
        <strain evidence="2">DSM 42138</strain>
    </source>
</reference>
<dbReference type="EMBL" id="CAJSLV010000106">
    <property type="protein sequence ID" value="CAG6398645.1"/>
    <property type="molecule type" value="Genomic_DNA"/>
</dbReference>
<keyword evidence="3" id="KW-1185">Reference proteome</keyword>
<organism evidence="2 3">
    <name type="scientific">Actinacidiphila cocklensis</name>
    <dbReference type="NCBI Taxonomy" id="887465"/>
    <lineage>
        <taxon>Bacteria</taxon>
        <taxon>Bacillati</taxon>
        <taxon>Actinomycetota</taxon>
        <taxon>Actinomycetes</taxon>
        <taxon>Kitasatosporales</taxon>
        <taxon>Streptomycetaceae</taxon>
        <taxon>Actinacidiphila</taxon>
    </lineage>
</organism>
<feature type="compositionally biased region" description="Low complexity" evidence="1">
    <location>
        <begin position="203"/>
        <end position="223"/>
    </location>
</feature>
<accession>A0A9W4E3U9</accession>
<feature type="region of interest" description="Disordered" evidence="1">
    <location>
        <begin position="190"/>
        <end position="236"/>
    </location>
</feature>
<feature type="region of interest" description="Disordered" evidence="1">
    <location>
        <begin position="135"/>
        <end position="154"/>
    </location>
</feature>